<evidence type="ECO:0000256" key="1">
    <source>
        <dbReference type="SAM" id="Phobius"/>
    </source>
</evidence>
<dbReference type="OrthoDB" id="448399at2759"/>
<name>A0A835LYA8_9MAGN</name>
<dbReference type="AlphaFoldDB" id="A0A835LYA8"/>
<accession>A0A835LYA8</accession>
<keyword evidence="1" id="KW-1133">Transmembrane helix</keyword>
<comment type="caution">
    <text evidence="2">The sequence shown here is derived from an EMBL/GenBank/DDBJ whole genome shotgun (WGS) entry which is preliminary data.</text>
</comment>
<evidence type="ECO:0000313" key="3">
    <source>
        <dbReference type="Proteomes" id="UP000631114"/>
    </source>
</evidence>
<sequence>MNFNRPNKPSGRLLYVLVYVLGINAIFSDGSLSSERAKQWRDGDWMCTNCSNHNYASWSQCNRYVSVLLYLSSGSLQLSYSIISL</sequence>
<dbReference type="Gene3D" id="4.10.1060.10">
    <property type="entry name" value="Zinc finger, RanBP2-type"/>
    <property type="match status" value="1"/>
</dbReference>
<evidence type="ECO:0008006" key="4">
    <source>
        <dbReference type="Google" id="ProtNLM"/>
    </source>
</evidence>
<feature type="transmembrane region" description="Helical" evidence="1">
    <location>
        <begin position="12"/>
        <end position="32"/>
    </location>
</feature>
<organism evidence="2 3">
    <name type="scientific">Coptis chinensis</name>
    <dbReference type="NCBI Taxonomy" id="261450"/>
    <lineage>
        <taxon>Eukaryota</taxon>
        <taxon>Viridiplantae</taxon>
        <taxon>Streptophyta</taxon>
        <taxon>Embryophyta</taxon>
        <taxon>Tracheophyta</taxon>
        <taxon>Spermatophyta</taxon>
        <taxon>Magnoliopsida</taxon>
        <taxon>Ranunculales</taxon>
        <taxon>Ranunculaceae</taxon>
        <taxon>Coptidoideae</taxon>
        <taxon>Coptis</taxon>
    </lineage>
</organism>
<keyword evidence="3" id="KW-1185">Reference proteome</keyword>
<keyword evidence="1" id="KW-0812">Transmembrane</keyword>
<protein>
    <recommendedName>
        <fullName evidence="4">RanBP2-type domain-containing protein</fullName>
    </recommendedName>
</protein>
<dbReference type="SUPFAM" id="SSF90209">
    <property type="entry name" value="Ran binding protein zinc finger-like"/>
    <property type="match status" value="1"/>
</dbReference>
<proteinExistence type="predicted"/>
<gene>
    <name evidence="2" type="ORF">IFM89_003783</name>
</gene>
<dbReference type="InterPro" id="IPR036443">
    <property type="entry name" value="Znf_RanBP2_sf"/>
</dbReference>
<dbReference type="Proteomes" id="UP000631114">
    <property type="component" value="Unassembled WGS sequence"/>
</dbReference>
<evidence type="ECO:0000313" key="2">
    <source>
        <dbReference type="EMBL" id="KAF9612773.1"/>
    </source>
</evidence>
<dbReference type="EMBL" id="JADFTS010000003">
    <property type="protein sequence ID" value="KAF9612773.1"/>
    <property type="molecule type" value="Genomic_DNA"/>
</dbReference>
<reference evidence="2 3" key="1">
    <citation type="submission" date="2020-10" db="EMBL/GenBank/DDBJ databases">
        <title>The Coptis chinensis genome and diversification of protoberbering-type alkaloids.</title>
        <authorList>
            <person name="Wang B."/>
            <person name="Shu S."/>
            <person name="Song C."/>
            <person name="Liu Y."/>
        </authorList>
    </citation>
    <scope>NUCLEOTIDE SEQUENCE [LARGE SCALE GENOMIC DNA]</scope>
    <source>
        <strain evidence="2">HL-2020</strain>
        <tissue evidence="2">Leaf</tissue>
    </source>
</reference>
<keyword evidence="1" id="KW-0472">Membrane</keyword>